<dbReference type="EMBL" id="AAXG02000028">
    <property type="protein sequence ID" value="EDM99143.1"/>
    <property type="molecule type" value="Genomic_DNA"/>
</dbReference>
<name>A6NXX3_9FIRM</name>
<proteinExistence type="predicted"/>
<keyword evidence="2" id="KW-1185">Reference proteome</keyword>
<reference evidence="1 2" key="1">
    <citation type="submission" date="2007-04" db="EMBL/GenBank/DDBJ databases">
        <authorList>
            <person name="Fulton L."/>
            <person name="Clifton S."/>
            <person name="Fulton B."/>
            <person name="Xu J."/>
            <person name="Minx P."/>
            <person name="Pepin K.H."/>
            <person name="Johnson M."/>
            <person name="Thiruvilangam P."/>
            <person name="Bhonagiri V."/>
            <person name="Nash W.E."/>
            <person name="Mardis E.R."/>
            <person name="Wilson R.K."/>
        </authorList>
    </citation>
    <scope>NUCLEOTIDE SEQUENCE [LARGE SCALE GENOMIC DNA]</scope>
    <source>
        <strain evidence="1 2">ATCC 29799</strain>
    </source>
</reference>
<evidence type="ECO:0000313" key="2">
    <source>
        <dbReference type="Proteomes" id="UP000003639"/>
    </source>
</evidence>
<organism evidence="1 2">
    <name type="scientific">Pseudoflavonifractor capillosus ATCC 29799</name>
    <dbReference type="NCBI Taxonomy" id="411467"/>
    <lineage>
        <taxon>Bacteria</taxon>
        <taxon>Bacillati</taxon>
        <taxon>Bacillota</taxon>
        <taxon>Clostridia</taxon>
        <taxon>Eubacteriales</taxon>
        <taxon>Oscillospiraceae</taxon>
        <taxon>Pseudoflavonifractor</taxon>
    </lineage>
</organism>
<protein>
    <submittedName>
        <fullName evidence="1">Uncharacterized protein</fullName>
    </submittedName>
</protein>
<gene>
    <name evidence="1" type="ORF">BACCAP_03069</name>
</gene>
<dbReference type="Proteomes" id="UP000003639">
    <property type="component" value="Unassembled WGS sequence"/>
</dbReference>
<evidence type="ECO:0000313" key="1">
    <source>
        <dbReference type="EMBL" id="EDM99143.1"/>
    </source>
</evidence>
<accession>A6NXX3</accession>
<dbReference type="AlphaFoldDB" id="A6NXX3"/>
<sequence>MRLIFLKMLVTAGFIGFWEDIRSYKIRPVPSDTQFHRLKTLFRYFSPSII</sequence>
<reference evidence="1 2" key="2">
    <citation type="submission" date="2007-06" db="EMBL/GenBank/DDBJ databases">
        <title>Draft genome sequence of Pseudoflavonifractor capillosus ATCC 29799.</title>
        <authorList>
            <person name="Sudarsanam P."/>
            <person name="Ley R."/>
            <person name="Guruge J."/>
            <person name="Turnbaugh P.J."/>
            <person name="Mahowald M."/>
            <person name="Liep D."/>
            <person name="Gordon J."/>
        </authorList>
    </citation>
    <scope>NUCLEOTIDE SEQUENCE [LARGE SCALE GENOMIC DNA]</scope>
    <source>
        <strain evidence="1 2">ATCC 29799</strain>
    </source>
</reference>
<comment type="caution">
    <text evidence="1">The sequence shown here is derived from an EMBL/GenBank/DDBJ whole genome shotgun (WGS) entry which is preliminary data.</text>
</comment>